<dbReference type="CDD" id="cd03375">
    <property type="entry name" value="TPP_OGFOR"/>
    <property type="match status" value="1"/>
</dbReference>
<dbReference type="Pfam" id="PF12367">
    <property type="entry name" value="PFO_beta_C"/>
    <property type="match status" value="1"/>
</dbReference>
<dbReference type="SUPFAM" id="SSF52518">
    <property type="entry name" value="Thiamin diphosphate-binding fold (THDP-binding)"/>
    <property type="match status" value="1"/>
</dbReference>
<feature type="domain" description="Thiamine pyrophosphate enzyme TPP-binding" evidence="10">
    <location>
        <begin position="50"/>
        <end position="193"/>
    </location>
</feature>
<gene>
    <name evidence="12" type="primary">korB_2</name>
    <name evidence="12" type="ORF">BWY41_02248</name>
</gene>
<comment type="cofactor">
    <cofactor evidence="1">
        <name>Mg(2+)</name>
        <dbReference type="ChEBI" id="CHEBI:18420"/>
    </cofactor>
</comment>
<protein>
    <submittedName>
        <fullName evidence="12">2-oxoglutarate oxidoreductase subunit KorB</fullName>
        <ecNumber evidence="12">1.2.-.-</ecNumber>
    </submittedName>
</protein>
<dbReference type="EC" id="1.2.-.-" evidence="12"/>
<dbReference type="NCBIfam" id="TIGR02177">
    <property type="entry name" value="PorB_KorB"/>
    <property type="match status" value="1"/>
</dbReference>
<keyword evidence="8" id="KW-0411">Iron-sulfur</keyword>
<dbReference type="GO" id="GO:0051536">
    <property type="term" value="F:iron-sulfur cluster binding"/>
    <property type="evidence" value="ECO:0007669"/>
    <property type="project" value="UniProtKB-KW"/>
</dbReference>
<keyword evidence="7" id="KW-0408">Iron</keyword>
<evidence type="ECO:0000256" key="4">
    <source>
        <dbReference type="ARBA" id="ARBA00022723"/>
    </source>
</evidence>
<evidence type="ECO:0000259" key="11">
    <source>
        <dbReference type="Pfam" id="PF12367"/>
    </source>
</evidence>
<keyword evidence="9" id="KW-0786">Thiamine pyrophosphate</keyword>
<proteinExistence type="predicted"/>
<dbReference type="GO" id="GO:0044281">
    <property type="term" value="P:small molecule metabolic process"/>
    <property type="evidence" value="ECO:0007669"/>
    <property type="project" value="UniProtKB-ARBA"/>
</dbReference>
<name>A0A1V5SHZ3_9BACT</name>
<organism evidence="12">
    <name type="scientific">Candidatus Atribacter allofermentans</name>
    <dbReference type="NCBI Taxonomy" id="1852833"/>
    <lineage>
        <taxon>Bacteria</taxon>
        <taxon>Pseudomonadati</taxon>
        <taxon>Atribacterota</taxon>
        <taxon>Atribacteria</taxon>
        <taxon>Atribacterales</taxon>
        <taxon>Atribacteraceae</taxon>
        <taxon>Atribacter</taxon>
    </lineage>
</organism>
<dbReference type="PANTHER" id="PTHR48084">
    <property type="entry name" value="2-OXOGLUTARATE OXIDOREDUCTASE SUBUNIT KORB-RELATED"/>
    <property type="match status" value="1"/>
</dbReference>
<dbReference type="InterPro" id="IPR011896">
    <property type="entry name" value="OFOB"/>
</dbReference>
<evidence type="ECO:0000256" key="7">
    <source>
        <dbReference type="ARBA" id="ARBA00023004"/>
    </source>
</evidence>
<dbReference type="EMBL" id="MWBQ01000224">
    <property type="protein sequence ID" value="OQA54170.1"/>
    <property type="molecule type" value="Genomic_DNA"/>
</dbReference>
<dbReference type="PANTHER" id="PTHR48084:SF4">
    <property type="entry name" value="2-OXOGLUTARATE OXIDOREDUCTASE SUBUNIT KORB"/>
    <property type="match status" value="1"/>
</dbReference>
<evidence type="ECO:0000256" key="6">
    <source>
        <dbReference type="ARBA" id="ARBA00023002"/>
    </source>
</evidence>
<keyword evidence="4" id="KW-0479">Metal-binding</keyword>
<dbReference type="GO" id="GO:0016625">
    <property type="term" value="F:oxidoreductase activity, acting on the aldehyde or oxo group of donors, iron-sulfur protein as acceptor"/>
    <property type="evidence" value="ECO:0007669"/>
    <property type="project" value="UniProtKB-ARBA"/>
</dbReference>
<evidence type="ECO:0000256" key="8">
    <source>
        <dbReference type="ARBA" id="ARBA00023014"/>
    </source>
</evidence>
<dbReference type="InterPro" id="IPR032686">
    <property type="entry name" value="PFO_beta_C"/>
</dbReference>
<dbReference type="GO" id="GO:0046872">
    <property type="term" value="F:metal ion binding"/>
    <property type="evidence" value="ECO:0007669"/>
    <property type="project" value="UniProtKB-KW"/>
</dbReference>
<feature type="domain" description="Pyruvate ferredoxin oxidoreductase beta subunit C-terminal" evidence="11">
    <location>
        <begin position="197"/>
        <end position="256"/>
    </location>
</feature>
<evidence type="ECO:0000313" key="12">
    <source>
        <dbReference type="EMBL" id="OQA54170.1"/>
    </source>
</evidence>
<dbReference type="Pfam" id="PF02775">
    <property type="entry name" value="TPP_enzyme_C"/>
    <property type="match status" value="1"/>
</dbReference>
<keyword evidence="6 12" id="KW-0560">Oxidoreductase</keyword>
<dbReference type="Gene3D" id="3.40.50.970">
    <property type="match status" value="1"/>
</dbReference>
<dbReference type="Proteomes" id="UP000485569">
    <property type="component" value="Unassembled WGS sequence"/>
</dbReference>
<keyword evidence="5" id="KW-0460">Magnesium</keyword>
<dbReference type="GO" id="GO:0030976">
    <property type="term" value="F:thiamine pyrophosphate binding"/>
    <property type="evidence" value="ECO:0007669"/>
    <property type="project" value="InterPro"/>
</dbReference>
<evidence type="ECO:0000256" key="2">
    <source>
        <dbReference type="ARBA" id="ARBA00001964"/>
    </source>
</evidence>
<evidence type="ECO:0000256" key="1">
    <source>
        <dbReference type="ARBA" id="ARBA00001946"/>
    </source>
</evidence>
<sequence>MISPFRNQIEIAWCPGCGNFNLLTALSEALAELGLKPSQVVLVSGIGQAAKAPHYVQANVFNGLHGRSIPVAFGIQSVNPDLTVIAESGDGCMYGEGGNHLIHAIRRNPNITVIVHNNQVYGLTKGQASPTSEVGFVSKTQPLGTVSESFHPLALAVSQGASFVARGFTGDKKELKSIFKQAIQWKGFSLVDVLQPCVTFNRTNTFGWYKSRVYSLPEEYDPEDQVGAFKKSLEWGDKIPTGVIYRHAKPVFLDQVFEKLGRKEFLIPTNNYQVIFEDEKRRFE</sequence>
<dbReference type="InterPro" id="IPR011766">
    <property type="entry name" value="TPP_enzyme_TPP-bd"/>
</dbReference>
<accession>A0A1V5SHZ3</accession>
<comment type="caution">
    <text evidence="12">The sequence shown here is derived from an EMBL/GenBank/DDBJ whole genome shotgun (WGS) entry which is preliminary data.</text>
</comment>
<comment type="cofactor">
    <cofactor evidence="2">
        <name>thiamine diphosphate</name>
        <dbReference type="ChEBI" id="CHEBI:58937"/>
    </cofactor>
</comment>
<evidence type="ECO:0000256" key="5">
    <source>
        <dbReference type="ARBA" id="ARBA00022842"/>
    </source>
</evidence>
<dbReference type="AlphaFoldDB" id="A0A1V5SHZ3"/>
<evidence type="ECO:0000259" key="10">
    <source>
        <dbReference type="Pfam" id="PF02775"/>
    </source>
</evidence>
<comment type="cofactor">
    <cofactor evidence="3">
        <name>[4Fe-4S] cluster</name>
        <dbReference type="ChEBI" id="CHEBI:49883"/>
    </cofactor>
</comment>
<dbReference type="GO" id="GO:0045333">
    <property type="term" value="P:cellular respiration"/>
    <property type="evidence" value="ECO:0007669"/>
    <property type="project" value="UniProtKB-ARBA"/>
</dbReference>
<reference evidence="12" key="1">
    <citation type="submission" date="2017-02" db="EMBL/GenBank/DDBJ databases">
        <title>Delving into the versatile metabolic prowess of the omnipresent phylum Bacteroidetes.</title>
        <authorList>
            <person name="Nobu M.K."/>
            <person name="Mei R."/>
            <person name="Narihiro T."/>
            <person name="Kuroda K."/>
            <person name="Liu W.-T."/>
        </authorList>
    </citation>
    <scope>NUCLEOTIDE SEQUENCE</scope>
    <source>
        <strain evidence="12">ADurb.Bin276</strain>
    </source>
</reference>
<evidence type="ECO:0000256" key="9">
    <source>
        <dbReference type="ARBA" id="ARBA00023052"/>
    </source>
</evidence>
<evidence type="ECO:0000256" key="3">
    <source>
        <dbReference type="ARBA" id="ARBA00001966"/>
    </source>
</evidence>
<dbReference type="InterPro" id="IPR029061">
    <property type="entry name" value="THDP-binding"/>
</dbReference>
<dbReference type="InterPro" id="IPR051457">
    <property type="entry name" value="2-oxoacid:Fd_oxidoreductase"/>
</dbReference>